<dbReference type="EMBL" id="HG722468">
    <property type="protein sequence ID" value="CDJ62475.1"/>
    <property type="molecule type" value="Genomic_DNA"/>
</dbReference>
<evidence type="ECO:0000313" key="2">
    <source>
        <dbReference type="Proteomes" id="UP000030754"/>
    </source>
</evidence>
<protein>
    <submittedName>
        <fullName evidence="1">Uncharacterized protein</fullName>
    </submittedName>
</protein>
<dbReference type="OrthoDB" id="10327736at2759"/>
<keyword evidence="2" id="KW-1185">Reference proteome</keyword>
<gene>
    <name evidence="1" type="ORF">ENH_00016300</name>
</gene>
<accession>U6MLD7</accession>
<reference evidence="1" key="2">
    <citation type="submission" date="2013-10" db="EMBL/GenBank/DDBJ databases">
        <authorList>
            <person name="Aslett M."/>
        </authorList>
    </citation>
    <scope>NUCLEOTIDE SEQUENCE [LARGE SCALE GENOMIC DNA]</scope>
    <source>
        <strain evidence="1">Houghton</strain>
    </source>
</reference>
<organism evidence="1 2">
    <name type="scientific">Eimeria necatrix</name>
    <dbReference type="NCBI Taxonomy" id="51315"/>
    <lineage>
        <taxon>Eukaryota</taxon>
        <taxon>Sar</taxon>
        <taxon>Alveolata</taxon>
        <taxon>Apicomplexa</taxon>
        <taxon>Conoidasida</taxon>
        <taxon>Coccidia</taxon>
        <taxon>Eucoccidiorida</taxon>
        <taxon>Eimeriorina</taxon>
        <taxon>Eimeriidae</taxon>
        <taxon>Eimeria</taxon>
    </lineage>
</organism>
<sequence>MWERHWMVCRGLFLATCCVAFTGVMLPSIALAVGERKKRDTAPSPAPVVNLHVDLPNTDKFNAKASLVRTRELQDIVNTGQRKFEEDIFGNLNLSLNLNLSSELELELTGAHAGNLLATDFQQIIQQQVCKT</sequence>
<evidence type="ECO:0000313" key="1">
    <source>
        <dbReference type="EMBL" id="CDJ62475.1"/>
    </source>
</evidence>
<dbReference type="RefSeq" id="XP_013439837.1">
    <property type="nucleotide sequence ID" value="XM_013584383.1"/>
</dbReference>
<dbReference type="Proteomes" id="UP000030754">
    <property type="component" value="Unassembled WGS sequence"/>
</dbReference>
<proteinExistence type="predicted"/>
<dbReference type="GeneID" id="25471808"/>
<dbReference type="VEuPathDB" id="ToxoDB:ENH_00016300"/>
<dbReference type="AlphaFoldDB" id="U6MLD7"/>
<reference evidence="1" key="1">
    <citation type="submission" date="2013-10" db="EMBL/GenBank/DDBJ databases">
        <title>Genomic analysis of the causative agents of coccidiosis in chickens.</title>
        <authorList>
            <person name="Reid A.J."/>
            <person name="Blake D."/>
            <person name="Billington K."/>
            <person name="Browne H."/>
            <person name="Dunn M."/>
            <person name="Hung S."/>
            <person name="Kawahara F."/>
            <person name="Miranda-Saavedra D."/>
            <person name="Mourier T."/>
            <person name="Nagra H."/>
            <person name="Otto T.D."/>
            <person name="Rawlings N."/>
            <person name="Sanchez A."/>
            <person name="Sanders M."/>
            <person name="Subramaniam C."/>
            <person name="Tay Y."/>
            <person name="Dear P."/>
            <person name="Doerig C."/>
            <person name="Gruber A."/>
            <person name="Parkinson J."/>
            <person name="Shirley M."/>
            <person name="Wan K.L."/>
            <person name="Berriman M."/>
            <person name="Tomley F."/>
            <person name="Pain A."/>
        </authorList>
    </citation>
    <scope>NUCLEOTIDE SEQUENCE [LARGE SCALE GENOMIC DNA]</scope>
    <source>
        <strain evidence="1">Houghton</strain>
    </source>
</reference>
<name>U6MLD7_9EIME</name>